<evidence type="ECO:0000259" key="3">
    <source>
        <dbReference type="PROSITE" id="PS50800"/>
    </source>
</evidence>
<evidence type="ECO:0000313" key="4">
    <source>
        <dbReference type="EMBL" id="CAK9148689.1"/>
    </source>
</evidence>
<dbReference type="SMART" id="SM00513">
    <property type="entry name" value="SAP"/>
    <property type="match status" value="1"/>
</dbReference>
<dbReference type="Pfam" id="PF10172">
    <property type="entry name" value="DDA1"/>
    <property type="match status" value="1"/>
</dbReference>
<dbReference type="Pfam" id="PF02037">
    <property type="entry name" value="SAP"/>
    <property type="match status" value="1"/>
</dbReference>
<evidence type="ECO:0000256" key="2">
    <source>
        <dbReference type="SAM" id="MobiDB-lite"/>
    </source>
</evidence>
<dbReference type="Gene3D" id="1.10.720.30">
    <property type="entry name" value="SAP domain"/>
    <property type="match status" value="1"/>
</dbReference>
<dbReference type="InterPro" id="IPR018276">
    <property type="entry name" value="DDA1_dom"/>
</dbReference>
<feature type="domain" description="SAP" evidence="3">
    <location>
        <begin position="138"/>
        <end position="172"/>
    </location>
</feature>
<name>A0ABC8S0H4_9AQUA</name>
<dbReference type="SUPFAM" id="SSF68906">
    <property type="entry name" value="SAP domain"/>
    <property type="match status" value="1"/>
</dbReference>
<gene>
    <name evidence="4" type="ORF">ILEXP_LOCUS16659</name>
</gene>
<comment type="similarity">
    <text evidence="1">Belongs to the DDA1 family.</text>
</comment>
<evidence type="ECO:0000256" key="1">
    <source>
        <dbReference type="ARBA" id="ARBA00008042"/>
    </source>
</evidence>
<organism evidence="4 5">
    <name type="scientific">Ilex paraguariensis</name>
    <name type="common">yerba mate</name>
    <dbReference type="NCBI Taxonomy" id="185542"/>
    <lineage>
        <taxon>Eukaryota</taxon>
        <taxon>Viridiplantae</taxon>
        <taxon>Streptophyta</taxon>
        <taxon>Embryophyta</taxon>
        <taxon>Tracheophyta</taxon>
        <taxon>Spermatophyta</taxon>
        <taxon>Magnoliopsida</taxon>
        <taxon>eudicotyledons</taxon>
        <taxon>Gunneridae</taxon>
        <taxon>Pentapetalae</taxon>
        <taxon>asterids</taxon>
        <taxon>campanulids</taxon>
        <taxon>Aquifoliales</taxon>
        <taxon>Aquifoliaceae</taxon>
        <taxon>Ilex</taxon>
    </lineage>
</organism>
<dbReference type="InterPro" id="IPR033575">
    <property type="entry name" value="DDA1-like"/>
</dbReference>
<feature type="compositionally biased region" description="Polar residues" evidence="2">
    <location>
        <begin position="82"/>
        <end position="96"/>
    </location>
</feature>
<keyword evidence="5" id="KW-1185">Reference proteome</keyword>
<dbReference type="PANTHER" id="PTHR31879:SF2">
    <property type="entry name" value="DET1- AND DDB1-ASSOCIATED PROTEIN 1"/>
    <property type="match status" value="1"/>
</dbReference>
<dbReference type="EMBL" id="CAUOFW020001783">
    <property type="protein sequence ID" value="CAK9148689.1"/>
    <property type="molecule type" value="Genomic_DNA"/>
</dbReference>
<dbReference type="InterPro" id="IPR036361">
    <property type="entry name" value="SAP_dom_sf"/>
</dbReference>
<comment type="caution">
    <text evidence="4">The sequence shown here is derived from an EMBL/GenBank/DDBJ whole genome shotgun (WGS) entry which is preliminary data.</text>
</comment>
<accession>A0ABC8S0H4</accession>
<protein>
    <recommendedName>
        <fullName evidence="3">SAP domain-containing protein</fullName>
    </recommendedName>
</protein>
<feature type="region of interest" description="Disordered" evidence="2">
    <location>
        <begin position="77"/>
        <end position="133"/>
    </location>
</feature>
<reference evidence="4 5" key="1">
    <citation type="submission" date="2024-02" db="EMBL/GenBank/DDBJ databases">
        <authorList>
            <person name="Vignale AGUSTIN F."/>
            <person name="Sosa J E."/>
            <person name="Modenutti C."/>
        </authorList>
    </citation>
    <scope>NUCLEOTIDE SEQUENCE [LARGE SCALE GENOMIC DNA]</scope>
</reference>
<sequence>MDDSIATPSDSNYQTAAGGASKFLADLPSRGLFSSTVHSSNLGGMRVYVCDHNTSPPENQLIKTNQTNILIRSLVLKKQKGESSSKNARGTAANESSSKRVAERGLDGRASAKRAMTNNQVGSRQEAGSKSQVPEKDIQFLTVERLRALLKEKGLSLKGKKGELIARLKGING</sequence>
<evidence type="ECO:0000313" key="5">
    <source>
        <dbReference type="Proteomes" id="UP001642360"/>
    </source>
</evidence>
<dbReference type="AlphaFoldDB" id="A0ABC8S0H4"/>
<dbReference type="PROSITE" id="PS50800">
    <property type="entry name" value="SAP"/>
    <property type="match status" value="1"/>
</dbReference>
<proteinExistence type="inferred from homology"/>
<feature type="compositionally biased region" description="Basic and acidic residues" evidence="2">
    <location>
        <begin position="97"/>
        <end position="107"/>
    </location>
</feature>
<dbReference type="PANTHER" id="PTHR31879">
    <property type="entry name" value="DET1- AND DDB1-ASSOCIATED PROTEIN 1"/>
    <property type="match status" value="1"/>
</dbReference>
<dbReference type="InterPro" id="IPR003034">
    <property type="entry name" value="SAP_dom"/>
</dbReference>
<dbReference type="Proteomes" id="UP001642360">
    <property type="component" value="Unassembled WGS sequence"/>
</dbReference>
<feature type="compositionally biased region" description="Polar residues" evidence="2">
    <location>
        <begin position="116"/>
        <end position="132"/>
    </location>
</feature>